<dbReference type="Pfam" id="PF12611">
    <property type="entry name" value="Flagellar_put"/>
    <property type="match status" value="1"/>
</dbReference>
<gene>
    <name evidence="1" type="ordered locus">AXY_14950</name>
</gene>
<evidence type="ECO:0000313" key="2">
    <source>
        <dbReference type="Proteomes" id="UP000006294"/>
    </source>
</evidence>
<dbReference type="HOGENOM" id="CLU_145226_0_0_9"/>
<dbReference type="InterPro" id="IPR013367">
    <property type="entry name" value="Flagellar_put"/>
</dbReference>
<dbReference type="KEGG" id="axl:AXY_14950"/>
<dbReference type="OrthoDB" id="165650at2"/>
<dbReference type="EMBL" id="AP012050">
    <property type="protein sequence ID" value="BAM47627.1"/>
    <property type="molecule type" value="Genomic_DNA"/>
</dbReference>
<dbReference type="AlphaFoldDB" id="K0J3E5"/>
<evidence type="ECO:0008006" key="3">
    <source>
        <dbReference type="Google" id="ProtNLM"/>
    </source>
</evidence>
<proteinExistence type="predicted"/>
<dbReference type="PATRIC" id="fig|698758.3.peg.1491"/>
<dbReference type="STRING" id="698758.AXY_14950"/>
<accession>K0J3E5</accession>
<sequence>MHYQIQHVPKQALLHPKQQKITKTHQQTSSFQAILDQTQAELKISKHAQARLNERKIEISNEKWQEISKQILEARQKGITDSLVITREATLLVSAKNHTVVTALDRHEAQSRIFTNINGTILID</sequence>
<dbReference type="Proteomes" id="UP000006294">
    <property type="component" value="Chromosome"/>
</dbReference>
<evidence type="ECO:0000313" key="1">
    <source>
        <dbReference type="EMBL" id="BAM47627.1"/>
    </source>
</evidence>
<keyword evidence="2" id="KW-1185">Reference proteome</keyword>
<organism evidence="1 2">
    <name type="scientific">Amphibacillus xylanus (strain ATCC 51415 / DSM 6626 / JCM 7361 / LMG 17667 / NBRC 15112 / Ep01)</name>
    <dbReference type="NCBI Taxonomy" id="698758"/>
    <lineage>
        <taxon>Bacteria</taxon>
        <taxon>Bacillati</taxon>
        <taxon>Bacillota</taxon>
        <taxon>Bacilli</taxon>
        <taxon>Bacillales</taxon>
        <taxon>Bacillaceae</taxon>
        <taxon>Amphibacillus</taxon>
    </lineage>
</organism>
<protein>
    <recommendedName>
        <fullName evidence="3">Flagellar operon protein</fullName>
    </recommendedName>
</protein>
<dbReference type="NCBIfam" id="TIGR02530">
    <property type="entry name" value="flg_new"/>
    <property type="match status" value="1"/>
</dbReference>
<dbReference type="RefSeq" id="WP_015010226.1">
    <property type="nucleotide sequence ID" value="NC_018704.1"/>
</dbReference>
<name>K0J3E5_AMPXN</name>
<dbReference type="eggNOG" id="ENOG5032Y5R">
    <property type="taxonomic scope" value="Bacteria"/>
</dbReference>
<reference evidence="1 2" key="1">
    <citation type="submission" date="2011-01" db="EMBL/GenBank/DDBJ databases">
        <title>Whole genome sequence of Amphibacillus xylinus NBRC 15112.</title>
        <authorList>
            <person name="Nakazawa H."/>
            <person name="Katano Y."/>
            <person name="Nakamura S."/>
            <person name="Sasagawa M."/>
            <person name="Fukada J."/>
            <person name="Arai T."/>
            <person name="Sasakura N."/>
            <person name="Mochizuki D."/>
            <person name="Hosoyama A."/>
            <person name="Harada K."/>
            <person name="Horikawa H."/>
            <person name="Kato Y."/>
            <person name="Harada T."/>
            <person name="Sasaki K."/>
            <person name="Sekiguchi M."/>
            <person name="Hodoyama M."/>
            <person name="Nishiko R."/>
            <person name="Narita H."/>
            <person name="Hanamaki A."/>
            <person name="Hata C."/>
            <person name="Konno Y."/>
            <person name="Niimura Y."/>
            <person name="Yamazaki S."/>
            <person name="Fujita N."/>
        </authorList>
    </citation>
    <scope>NUCLEOTIDE SEQUENCE [LARGE SCALE GENOMIC DNA]</scope>
    <source>
        <strain evidence="2">ATCC 51415 / DSM 6626 / JCM 7361 / LMG 17667 / NBRC 15112 / Ep01</strain>
    </source>
</reference>